<dbReference type="Pfam" id="PF12704">
    <property type="entry name" value="MacB_PCD"/>
    <property type="match status" value="2"/>
</dbReference>
<comment type="subcellular location">
    <subcellularLocation>
        <location evidence="1">Cell membrane</location>
        <topology evidence="1">Multi-pass membrane protein</topology>
    </subcellularLocation>
</comment>
<feature type="transmembrane region" description="Helical" evidence="7">
    <location>
        <begin position="20"/>
        <end position="43"/>
    </location>
</feature>
<feature type="domain" description="MacB-like periplasmic core" evidence="9">
    <location>
        <begin position="17"/>
        <end position="232"/>
    </location>
</feature>
<reference evidence="10 11" key="1">
    <citation type="journal article" date="2011" name="J. Bacteriol.">
        <title>Genome sequence of the verrucomicrobium Opitutus terrae PB90-1, an abundant inhabitant of rice paddy soil ecosystems.</title>
        <authorList>
            <person name="van Passel M.W."/>
            <person name="Kant R."/>
            <person name="Palva A."/>
            <person name="Copeland A."/>
            <person name="Lucas S."/>
            <person name="Lapidus A."/>
            <person name="Glavina del Rio T."/>
            <person name="Pitluck S."/>
            <person name="Goltsman E."/>
            <person name="Clum A."/>
            <person name="Sun H."/>
            <person name="Schmutz J."/>
            <person name="Larimer F.W."/>
            <person name="Land M.L."/>
            <person name="Hauser L."/>
            <person name="Kyrpides N."/>
            <person name="Mikhailova N."/>
            <person name="Richardson P.P."/>
            <person name="Janssen P.H."/>
            <person name="de Vos W.M."/>
            <person name="Smidt H."/>
        </authorList>
    </citation>
    <scope>NUCLEOTIDE SEQUENCE [LARGE SCALE GENOMIC DNA]</scope>
    <source>
        <strain evidence="11">DSM 11246 / JCM 15787 / PB90-1</strain>
    </source>
</reference>
<comment type="similarity">
    <text evidence="6">Belongs to the ABC-4 integral membrane protein family.</text>
</comment>
<feature type="transmembrane region" description="Helical" evidence="7">
    <location>
        <begin position="726"/>
        <end position="752"/>
    </location>
</feature>
<feature type="domain" description="ABC3 transporter permease C-terminal" evidence="8">
    <location>
        <begin position="275"/>
        <end position="393"/>
    </location>
</feature>
<dbReference type="AlphaFoldDB" id="B1ZXX4"/>
<dbReference type="NCBIfam" id="TIGR03434">
    <property type="entry name" value="ADOP"/>
    <property type="match status" value="1"/>
</dbReference>
<protein>
    <submittedName>
        <fullName evidence="10">Permease</fullName>
    </submittedName>
</protein>
<keyword evidence="11" id="KW-1185">Reference proteome</keyword>
<dbReference type="RefSeq" id="WP_012374713.1">
    <property type="nucleotide sequence ID" value="NC_010571.1"/>
</dbReference>
<feature type="transmembrane region" description="Helical" evidence="7">
    <location>
        <begin position="270"/>
        <end position="288"/>
    </location>
</feature>
<evidence type="ECO:0000256" key="1">
    <source>
        <dbReference type="ARBA" id="ARBA00004651"/>
    </source>
</evidence>
<dbReference type="InterPro" id="IPR025857">
    <property type="entry name" value="MacB_PCD"/>
</dbReference>
<feature type="transmembrane region" description="Helical" evidence="7">
    <location>
        <begin position="683"/>
        <end position="706"/>
    </location>
</feature>
<dbReference type="EMBL" id="CP001032">
    <property type="protein sequence ID" value="ACB75176.1"/>
    <property type="molecule type" value="Genomic_DNA"/>
</dbReference>
<dbReference type="KEGG" id="ote:Oter_1893"/>
<dbReference type="InterPro" id="IPR017800">
    <property type="entry name" value="ADOP"/>
</dbReference>
<evidence type="ECO:0000256" key="2">
    <source>
        <dbReference type="ARBA" id="ARBA00022475"/>
    </source>
</evidence>
<dbReference type="Pfam" id="PF02687">
    <property type="entry name" value="FtsX"/>
    <property type="match status" value="2"/>
</dbReference>
<gene>
    <name evidence="10" type="ordered locus">Oter_1893</name>
</gene>
<feature type="transmembrane region" description="Helical" evidence="7">
    <location>
        <begin position="764"/>
        <end position="788"/>
    </location>
</feature>
<dbReference type="OrthoDB" id="176336at2"/>
<feature type="domain" description="MacB-like periplasmic core" evidence="9">
    <location>
        <begin position="482"/>
        <end position="633"/>
    </location>
</feature>
<dbReference type="eggNOG" id="COG0577">
    <property type="taxonomic scope" value="Bacteria"/>
</dbReference>
<feature type="domain" description="ABC3 transporter permease C-terminal" evidence="8">
    <location>
        <begin position="685"/>
        <end position="798"/>
    </location>
</feature>
<feature type="transmembrane region" description="Helical" evidence="7">
    <location>
        <begin position="324"/>
        <end position="345"/>
    </location>
</feature>
<evidence type="ECO:0000256" key="6">
    <source>
        <dbReference type="ARBA" id="ARBA00038076"/>
    </source>
</evidence>
<evidence type="ECO:0000259" key="9">
    <source>
        <dbReference type="Pfam" id="PF12704"/>
    </source>
</evidence>
<keyword evidence="4 7" id="KW-1133">Transmembrane helix</keyword>
<keyword evidence="5 7" id="KW-0472">Membrane</keyword>
<dbReference type="GO" id="GO:0022857">
    <property type="term" value="F:transmembrane transporter activity"/>
    <property type="evidence" value="ECO:0007669"/>
    <property type="project" value="TreeGrafter"/>
</dbReference>
<dbReference type="Proteomes" id="UP000007013">
    <property type="component" value="Chromosome"/>
</dbReference>
<evidence type="ECO:0000256" key="3">
    <source>
        <dbReference type="ARBA" id="ARBA00022692"/>
    </source>
</evidence>
<dbReference type="PANTHER" id="PTHR30572">
    <property type="entry name" value="MEMBRANE COMPONENT OF TRANSPORTER-RELATED"/>
    <property type="match status" value="1"/>
</dbReference>
<keyword evidence="3 7" id="KW-0812">Transmembrane</keyword>
<sequence length="805" mass="87461">MPVRLALRALLKSPGYTTIALLTLALGIGVNTSMFSLVDALLFRSTPFPDSAQLYEVVASSPTFEARRYSYLELREIREQLTAFPALTTLVHSQYTVSEPGQPAERIGGIMVSEDFFATFRVPPLIGRVFSPEEHQPGRNDVILLSYAFWQTRFGGATDVIGRTLRLDGRTTTIIGVMPPAFDYRMLWGGAAFWRPLNFTRDQIEWRDYRVFSLIGRLPATSPASRVAAELAPVGATQEKLFPESYSGIRYHAVPLHEALMDTLGRRVSLLLLGLSAFVLLIACANLANLQLARATANVRDLAIRAALGASRRRLIYQQLVESVLLSLAGGALGVGLALVLNRVIETNFVISGSTGAVHIRLDPRVLAATLLVSLLTGLLFGIVPAWLASRTDVNTALKQQTRGGTAGRGHHRIRQTLVVAEVALALVLLSGAAILQRGFADLLDRHTGWDTDHIITAALPIPETRTEYETEAKRAELFRRLEERLARIPGVEQAAIATSLPVFTYNGDRRVFIDGQSQMDPNLPAAFHVMASANYFATMGIPLVEGQLYAPDIKVTDPRVILVNEALARRLWPNDTAVGKRLASMDSGKPYWAEIIGVVRDVDTAASTRDPSTPYQVYKPLAQEAWGYVHLVLRSRTPEALGETLRRAVSDFDPDLAVAYTGTVQQLVDSQQHNLRLAGKTLTAFAVLGLALAAVGLYGVIAHVVAQRTGEFGIRLALGAQPHDVLRLVLAQALRLTGVGLVLGIVGAFALSRVLSGLMPRVVSLDLVALLGVAAVLLVVAIIASWIPARRATKVDPLIALRAE</sequence>
<feature type="transmembrane region" description="Helical" evidence="7">
    <location>
        <begin position="366"/>
        <end position="388"/>
    </location>
</feature>
<evidence type="ECO:0000256" key="5">
    <source>
        <dbReference type="ARBA" id="ARBA00023136"/>
    </source>
</evidence>
<evidence type="ECO:0000259" key="8">
    <source>
        <dbReference type="Pfam" id="PF02687"/>
    </source>
</evidence>
<evidence type="ECO:0000313" key="11">
    <source>
        <dbReference type="Proteomes" id="UP000007013"/>
    </source>
</evidence>
<evidence type="ECO:0000256" key="7">
    <source>
        <dbReference type="SAM" id="Phobius"/>
    </source>
</evidence>
<dbReference type="HOGENOM" id="CLU_009433_1_0_0"/>
<dbReference type="GO" id="GO:0005886">
    <property type="term" value="C:plasma membrane"/>
    <property type="evidence" value="ECO:0007669"/>
    <property type="project" value="UniProtKB-SubCell"/>
</dbReference>
<accession>B1ZXX4</accession>
<evidence type="ECO:0000313" key="10">
    <source>
        <dbReference type="EMBL" id="ACB75176.1"/>
    </source>
</evidence>
<organism evidence="10 11">
    <name type="scientific">Opitutus terrae (strain DSM 11246 / JCM 15787 / PB90-1)</name>
    <dbReference type="NCBI Taxonomy" id="452637"/>
    <lineage>
        <taxon>Bacteria</taxon>
        <taxon>Pseudomonadati</taxon>
        <taxon>Verrucomicrobiota</taxon>
        <taxon>Opitutia</taxon>
        <taxon>Opitutales</taxon>
        <taxon>Opitutaceae</taxon>
        <taxon>Opitutus</taxon>
    </lineage>
</organism>
<dbReference type="InterPro" id="IPR050250">
    <property type="entry name" value="Macrolide_Exporter_MacB"/>
</dbReference>
<dbReference type="STRING" id="452637.Oter_1893"/>
<dbReference type="PANTHER" id="PTHR30572:SF4">
    <property type="entry name" value="ABC TRANSPORTER PERMEASE YTRF"/>
    <property type="match status" value="1"/>
</dbReference>
<proteinExistence type="inferred from homology"/>
<name>B1ZXX4_OPITP</name>
<feature type="transmembrane region" description="Helical" evidence="7">
    <location>
        <begin position="418"/>
        <end position="436"/>
    </location>
</feature>
<dbReference type="InterPro" id="IPR003838">
    <property type="entry name" value="ABC3_permease_C"/>
</dbReference>
<keyword evidence="2" id="KW-1003">Cell membrane</keyword>
<evidence type="ECO:0000256" key="4">
    <source>
        <dbReference type="ARBA" id="ARBA00022989"/>
    </source>
</evidence>